<keyword evidence="3" id="KW-1185">Reference proteome</keyword>
<dbReference type="RefSeq" id="WP_255927221.1">
    <property type="nucleotide sequence ID" value="NZ_JANFNH010000009.1"/>
</dbReference>
<evidence type="ECO:0000313" key="3">
    <source>
        <dbReference type="Proteomes" id="UP001206206"/>
    </source>
</evidence>
<feature type="compositionally biased region" description="Basic and acidic residues" evidence="1">
    <location>
        <begin position="8"/>
        <end position="17"/>
    </location>
</feature>
<dbReference type="EMBL" id="JANFNH010000009">
    <property type="protein sequence ID" value="MCQ4042750.1"/>
    <property type="molecule type" value="Genomic_DNA"/>
</dbReference>
<protein>
    <submittedName>
        <fullName evidence="2">Uncharacterized protein</fullName>
    </submittedName>
</protein>
<sequence length="63" mass="7004">MVKLKTASGDRPRRELPYRTSPPPKTWPDREDLDPSSADAYVCEFPPEEEGTKEAEGPDGGDK</sequence>
<name>A0ABT1PEJ7_9ACTN</name>
<dbReference type="Proteomes" id="UP001206206">
    <property type="component" value="Unassembled WGS sequence"/>
</dbReference>
<feature type="region of interest" description="Disordered" evidence="1">
    <location>
        <begin position="1"/>
        <end position="63"/>
    </location>
</feature>
<comment type="caution">
    <text evidence="2">The sequence shown here is derived from an EMBL/GenBank/DDBJ whole genome shotgun (WGS) entry which is preliminary data.</text>
</comment>
<evidence type="ECO:0000313" key="2">
    <source>
        <dbReference type="EMBL" id="MCQ4042750.1"/>
    </source>
</evidence>
<reference evidence="2 3" key="1">
    <citation type="submission" date="2022-06" db="EMBL/GenBank/DDBJ databases">
        <title>Draft genome sequence of type strain Streptomyces rubrisoli DSM 42083.</title>
        <authorList>
            <person name="Duangmal K."/>
            <person name="Klaysubun C."/>
        </authorList>
    </citation>
    <scope>NUCLEOTIDE SEQUENCE [LARGE SCALE GENOMIC DNA]</scope>
    <source>
        <strain evidence="2 3">DSM 42083</strain>
    </source>
</reference>
<evidence type="ECO:0000256" key="1">
    <source>
        <dbReference type="SAM" id="MobiDB-lite"/>
    </source>
</evidence>
<organism evidence="2 3">
    <name type="scientific">Streptantibioticus rubrisoli</name>
    <dbReference type="NCBI Taxonomy" id="1387313"/>
    <lineage>
        <taxon>Bacteria</taxon>
        <taxon>Bacillati</taxon>
        <taxon>Actinomycetota</taxon>
        <taxon>Actinomycetes</taxon>
        <taxon>Kitasatosporales</taxon>
        <taxon>Streptomycetaceae</taxon>
        <taxon>Streptantibioticus</taxon>
    </lineage>
</organism>
<gene>
    <name evidence="2" type="ORF">NON19_12105</name>
</gene>
<feature type="compositionally biased region" description="Basic and acidic residues" evidence="1">
    <location>
        <begin position="50"/>
        <end position="63"/>
    </location>
</feature>
<accession>A0ABT1PEJ7</accession>
<proteinExistence type="predicted"/>